<dbReference type="EMBL" id="KN880593">
    <property type="protein sequence ID" value="KIY65359.1"/>
    <property type="molecule type" value="Genomic_DNA"/>
</dbReference>
<feature type="signal peptide" evidence="10">
    <location>
        <begin position="1"/>
        <end position="16"/>
    </location>
</feature>
<keyword evidence="12" id="KW-1185">Reference proteome</keyword>
<sequence length="282" mass="29437">MRSFIALSIFVSGALSAVLPRATGDTENGMQDVIDGTSDCLPVAAIFARGTTEVGNVGAWVGPNIMEALGENVAKQGVSRDAYPAVLVDFYAEGGSNSGAQGLADTVQSYVDKCPDAAVVIIGWSQGALVAHKGLGLLDAATVEKNVAGLVTFGDPWDLFDHDTMPIDESLFYTVCEHGDLLCDELPEGFLPPTLDQIAHMFDVLPEAAQGEAEIEAAAQGIKLIPGQLADAWPAIKDTIAAGEYQRLMVTPQHLVYGNNGNAAEAGAWALELPKVKAALGA</sequence>
<dbReference type="InterPro" id="IPR011150">
    <property type="entry name" value="Cutinase_monf"/>
</dbReference>
<keyword evidence="7 9" id="KW-1015">Disulfide bond</keyword>
<evidence type="ECO:0000256" key="7">
    <source>
        <dbReference type="ARBA" id="ARBA00023157"/>
    </source>
</evidence>
<organism evidence="11 12">
    <name type="scientific">Cylindrobasidium torrendii FP15055 ss-10</name>
    <dbReference type="NCBI Taxonomy" id="1314674"/>
    <lineage>
        <taxon>Eukaryota</taxon>
        <taxon>Fungi</taxon>
        <taxon>Dikarya</taxon>
        <taxon>Basidiomycota</taxon>
        <taxon>Agaricomycotina</taxon>
        <taxon>Agaricomycetes</taxon>
        <taxon>Agaricomycetidae</taxon>
        <taxon>Agaricales</taxon>
        <taxon>Marasmiineae</taxon>
        <taxon>Physalacriaceae</taxon>
        <taxon>Cylindrobasidium</taxon>
    </lineage>
</organism>
<protein>
    <recommendedName>
        <fullName evidence="3">cutinase</fullName>
        <ecNumber evidence="3">3.1.1.74</ecNumber>
    </recommendedName>
</protein>
<evidence type="ECO:0000256" key="6">
    <source>
        <dbReference type="ARBA" id="ARBA00022801"/>
    </source>
</evidence>
<dbReference type="Pfam" id="PF01083">
    <property type="entry name" value="Cutinase"/>
    <property type="match status" value="1"/>
</dbReference>
<comment type="catalytic activity">
    <reaction evidence="8">
        <text>cutin + H2O = cutin monomers.</text>
        <dbReference type="EC" id="3.1.1.74"/>
    </reaction>
</comment>
<dbReference type="PANTHER" id="PTHR48250:SF3">
    <property type="entry name" value="CUTINASE 1-RELATED"/>
    <property type="match status" value="1"/>
</dbReference>
<evidence type="ECO:0000256" key="4">
    <source>
        <dbReference type="ARBA" id="ARBA00022525"/>
    </source>
</evidence>
<feature type="chain" id="PRO_5002317076" description="cutinase" evidence="10">
    <location>
        <begin position="17"/>
        <end position="282"/>
    </location>
</feature>
<dbReference type="EC" id="3.1.1.74" evidence="3"/>
<evidence type="ECO:0000313" key="12">
    <source>
        <dbReference type="Proteomes" id="UP000054007"/>
    </source>
</evidence>
<reference evidence="11 12" key="1">
    <citation type="journal article" date="2015" name="Fungal Genet. Biol.">
        <title>Evolution of novel wood decay mechanisms in Agaricales revealed by the genome sequences of Fistulina hepatica and Cylindrobasidium torrendii.</title>
        <authorList>
            <person name="Floudas D."/>
            <person name="Held B.W."/>
            <person name="Riley R."/>
            <person name="Nagy L.G."/>
            <person name="Koehler G."/>
            <person name="Ransdell A.S."/>
            <person name="Younus H."/>
            <person name="Chow J."/>
            <person name="Chiniquy J."/>
            <person name="Lipzen A."/>
            <person name="Tritt A."/>
            <person name="Sun H."/>
            <person name="Haridas S."/>
            <person name="LaButti K."/>
            <person name="Ohm R.A."/>
            <person name="Kues U."/>
            <person name="Blanchette R.A."/>
            <person name="Grigoriev I.V."/>
            <person name="Minto R.E."/>
            <person name="Hibbett D.S."/>
        </authorList>
    </citation>
    <scope>NUCLEOTIDE SEQUENCE [LARGE SCALE GENOMIC DNA]</scope>
    <source>
        <strain evidence="11 12">FP15055 ss-10</strain>
    </source>
</reference>
<gene>
    <name evidence="11" type="ORF">CYLTODRAFT_412650</name>
</gene>
<evidence type="ECO:0000313" key="11">
    <source>
        <dbReference type="EMBL" id="KIY65359.1"/>
    </source>
</evidence>
<dbReference type="Gene3D" id="3.40.50.1820">
    <property type="entry name" value="alpha/beta hydrolase"/>
    <property type="match status" value="1"/>
</dbReference>
<keyword evidence="5 10" id="KW-0732">Signal</keyword>
<comment type="similarity">
    <text evidence="2">Belongs to the cutinase family.</text>
</comment>
<dbReference type="PANTHER" id="PTHR48250">
    <property type="entry name" value="CUTINASE 2-RELATED"/>
    <property type="match status" value="1"/>
</dbReference>
<keyword evidence="6" id="KW-0378">Hydrolase</keyword>
<proteinExistence type="inferred from homology"/>
<dbReference type="GO" id="GO:0016052">
    <property type="term" value="P:carbohydrate catabolic process"/>
    <property type="evidence" value="ECO:0007669"/>
    <property type="project" value="TreeGrafter"/>
</dbReference>
<dbReference type="InterPro" id="IPR029058">
    <property type="entry name" value="AB_hydrolase_fold"/>
</dbReference>
<feature type="disulfide bond" evidence="9">
    <location>
        <begin position="40"/>
        <end position="114"/>
    </location>
</feature>
<evidence type="ECO:0000256" key="9">
    <source>
        <dbReference type="PIRSR" id="PIRSR611150-2"/>
    </source>
</evidence>
<evidence type="ECO:0000256" key="8">
    <source>
        <dbReference type="ARBA" id="ARBA00034045"/>
    </source>
</evidence>
<evidence type="ECO:0000256" key="1">
    <source>
        <dbReference type="ARBA" id="ARBA00004613"/>
    </source>
</evidence>
<dbReference type="SMART" id="SM01110">
    <property type="entry name" value="Cutinase"/>
    <property type="match status" value="1"/>
</dbReference>
<dbReference type="InterPro" id="IPR000675">
    <property type="entry name" value="Cutinase/axe"/>
</dbReference>
<comment type="subcellular location">
    <subcellularLocation>
        <location evidence="1">Secreted</location>
    </subcellularLocation>
</comment>
<keyword evidence="4" id="KW-0964">Secreted</keyword>
<name>A0A0D7B597_9AGAR</name>
<accession>A0A0D7B597</accession>
<feature type="disulfide bond" evidence="9">
    <location>
        <begin position="176"/>
        <end position="183"/>
    </location>
</feature>
<dbReference type="SUPFAM" id="SSF53474">
    <property type="entry name" value="alpha/beta-Hydrolases"/>
    <property type="match status" value="1"/>
</dbReference>
<evidence type="ECO:0000256" key="10">
    <source>
        <dbReference type="SAM" id="SignalP"/>
    </source>
</evidence>
<evidence type="ECO:0000256" key="3">
    <source>
        <dbReference type="ARBA" id="ARBA00013095"/>
    </source>
</evidence>
<evidence type="ECO:0000256" key="5">
    <source>
        <dbReference type="ARBA" id="ARBA00022729"/>
    </source>
</evidence>
<dbReference type="GO" id="GO:0005576">
    <property type="term" value="C:extracellular region"/>
    <property type="evidence" value="ECO:0007669"/>
    <property type="project" value="UniProtKB-SubCell"/>
</dbReference>
<dbReference type="AlphaFoldDB" id="A0A0D7B597"/>
<dbReference type="OrthoDB" id="3225429at2759"/>
<evidence type="ECO:0000256" key="2">
    <source>
        <dbReference type="ARBA" id="ARBA00007534"/>
    </source>
</evidence>
<dbReference type="GO" id="GO:0050525">
    <property type="term" value="F:cutinase activity"/>
    <property type="evidence" value="ECO:0007669"/>
    <property type="project" value="UniProtKB-EC"/>
</dbReference>
<dbReference type="Proteomes" id="UP000054007">
    <property type="component" value="Unassembled WGS sequence"/>
</dbReference>